<dbReference type="RefSeq" id="WP_240504772.1">
    <property type="nucleotide sequence ID" value="NZ_CP021252.1"/>
</dbReference>
<accession>A0A2Z2IZ84</accession>
<dbReference type="KEGG" id="cstr:CBE89_05215"/>
<feature type="chain" id="PRO_5016425097" description="Secreted protein" evidence="2">
    <location>
        <begin position="26"/>
        <end position="168"/>
    </location>
</feature>
<organism evidence="3 4">
    <name type="scientific">Corynebacterium striatum</name>
    <dbReference type="NCBI Taxonomy" id="43770"/>
    <lineage>
        <taxon>Bacteria</taxon>
        <taxon>Bacillati</taxon>
        <taxon>Actinomycetota</taxon>
        <taxon>Actinomycetes</taxon>
        <taxon>Mycobacteriales</taxon>
        <taxon>Corynebacteriaceae</taxon>
        <taxon>Corynebacterium</taxon>
    </lineage>
</organism>
<dbReference type="AlphaFoldDB" id="A0A2Z2IZ84"/>
<dbReference type="EMBL" id="CP021252">
    <property type="protein sequence ID" value="ART20962.1"/>
    <property type="molecule type" value="Genomic_DNA"/>
</dbReference>
<keyword evidence="2" id="KW-0732">Signal</keyword>
<gene>
    <name evidence="3" type="ORF">CBE89_05215</name>
</gene>
<sequence>MRLSTTMVAACATGLALVTPVAANATPAAPAAPAQELSAECQAQVDQNIADHKAKVEAGAGSSFKGPQELLNGLSSGYGLYGMPDKPDCVAAEKDAAAKAKEDEDWSKMPQWAQSARPSEETKEVFSWVSIALAGVAAVTQALAMVAKANPAILEPVKDMLRNAGINV</sequence>
<dbReference type="Proteomes" id="UP000250197">
    <property type="component" value="Chromosome"/>
</dbReference>
<evidence type="ECO:0008006" key="5">
    <source>
        <dbReference type="Google" id="ProtNLM"/>
    </source>
</evidence>
<evidence type="ECO:0000313" key="3">
    <source>
        <dbReference type="EMBL" id="ART20962.1"/>
    </source>
</evidence>
<protein>
    <recommendedName>
        <fullName evidence="5">Secreted protein</fullName>
    </recommendedName>
</protein>
<evidence type="ECO:0000313" key="4">
    <source>
        <dbReference type="Proteomes" id="UP000250197"/>
    </source>
</evidence>
<evidence type="ECO:0000256" key="2">
    <source>
        <dbReference type="SAM" id="SignalP"/>
    </source>
</evidence>
<name>A0A2Z2IZ84_CORST</name>
<reference evidence="3 4" key="1">
    <citation type="submission" date="2017-05" db="EMBL/GenBank/DDBJ databases">
        <title>Complete genome sequence of Corynebacterium striatum KC-Na-1 isolated from Neophocaena asiaeorientalis in Korea.</title>
        <authorList>
            <person name="Kim J.H."/>
            <person name="Lee K."/>
        </authorList>
    </citation>
    <scope>NUCLEOTIDE SEQUENCE [LARGE SCALE GENOMIC DNA]</scope>
    <source>
        <strain evidence="3 4">KC-Na-01</strain>
    </source>
</reference>
<feature type="signal peptide" evidence="2">
    <location>
        <begin position="1"/>
        <end position="25"/>
    </location>
</feature>
<proteinExistence type="predicted"/>
<feature type="region of interest" description="Disordered" evidence="1">
    <location>
        <begin position="96"/>
        <end position="116"/>
    </location>
</feature>
<evidence type="ECO:0000256" key="1">
    <source>
        <dbReference type="SAM" id="MobiDB-lite"/>
    </source>
</evidence>